<dbReference type="RefSeq" id="WP_311728073.1">
    <property type="nucleotide sequence ID" value="NZ_JAVRFD010000020.1"/>
</dbReference>
<dbReference type="InterPro" id="IPR020845">
    <property type="entry name" value="AMP-binding_CS"/>
</dbReference>
<dbReference type="EMBL" id="JAVRFD010000020">
    <property type="protein sequence ID" value="MDT0547553.1"/>
    <property type="molecule type" value="Genomic_DNA"/>
</dbReference>
<protein>
    <submittedName>
        <fullName evidence="5">Amino acid adenylation domain-containing protein</fullName>
    </submittedName>
</protein>
<dbReference type="Gene3D" id="3.30.300.30">
    <property type="match status" value="1"/>
</dbReference>
<evidence type="ECO:0000313" key="6">
    <source>
        <dbReference type="Proteomes" id="UP001180754"/>
    </source>
</evidence>
<evidence type="ECO:0000259" key="4">
    <source>
        <dbReference type="PROSITE" id="PS50075"/>
    </source>
</evidence>
<reference evidence="5" key="1">
    <citation type="submission" date="2024-05" db="EMBL/GenBank/DDBJ databases">
        <title>30 novel species of actinomycetes from the DSMZ collection.</title>
        <authorList>
            <person name="Nouioui I."/>
        </authorList>
    </citation>
    <scope>NUCLEOTIDE SEQUENCE</scope>
    <source>
        <strain evidence="5">DSM 41529</strain>
    </source>
</reference>
<dbReference type="PROSITE" id="PS50075">
    <property type="entry name" value="CARRIER"/>
    <property type="match status" value="1"/>
</dbReference>
<dbReference type="Pfam" id="PF00550">
    <property type="entry name" value="PP-binding"/>
    <property type="match status" value="1"/>
</dbReference>
<feature type="domain" description="Carrier" evidence="4">
    <location>
        <begin position="961"/>
        <end position="1038"/>
    </location>
</feature>
<dbReference type="InterPro" id="IPR036736">
    <property type="entry name" value="ACP-like_sf"/>
</dbReference>
<evidence type="ECO:0000256" key="1">
    <source>
        <dbReference type="ARBA" id="ARBA00001957"/>
    </source>
</evidence>
<comment type="cofactor">
    <cofactor evidence="1">
        <name>pantetheine 4'-phosphate</name>
        <dbReference type="ChEBI" id="CHEBI:47942"/>
    </cofactor>
</comment>
<evidence type="ECO:0000256" key="3">
    <source>
        <dbReference type="ARBA" id="ARBA00022553"/>
    </source>
</evidence>
<dbReference type="SMART" id="SM00823">
    <property type="entry name" value="PKS_PP"/>
    <property type="match status" value="1"/>
</dbReference>
<accession>A0ABU2XNP0</accession>
<dbReference type="PANTHER" id="PTHR45527:SF1">
    <property type="entry name" value="FATTY ACID SYNTHASE"/>
    <property type="match status" value="1"/>
</dbReference>
<dbReference type="InterPro" id="IPR045851">
    <property type="entry name" value="AMP-bd_C_sf"/>
</dbReference>
<dbReference type="InterPro" id="IPR001242">
    <property type="entry name" value="Condensation_dom"/>
</dbReference>
<keyword evidence="6" id="KW-1185">Reference proteome</keyword>
<dbReference type="NCBIfam" id="TIGR01733">
    <property type="entry name" value="AA-adenyl-dom"/>
    <property type="match status" value="1"/>
</dbReference>
<dbReference type="SUPFAM" id="SSF47336">
    <property type="entry name" value="ACP-like"/>
    <property type="match status" value="1"/>
</dbReference>
<dbReference type="PANTHER" id="PTHR45527">
    <property type="entry name" value="NONRIBOSOMAL PEPTIDE SYNTHETASE"/>
    <property type="match status" value="1"/>
</dbReference>
<dbReference type="InterPro" id="IPR023213">
    <property type="entry name" value="CAT-like_dom_sf"/>
</dbReference>
<evidence type="ECO:0000256" key="2">
    <source>
        <dbReference type="ARBA" id="ARBA00022450"/>
    </source>
</evidence>
<dbReference type="InterPro" id="IPR042099">
    <property type="entry name" value="ANL_N_sf"/>
</dbReference>
<dbReference type="InterPro" id="IPR010071">
    <property type="entry name" value="AA_adenyl_dom"/>
</dbReference>
<dbReference type="Gene3D" id="1.10.1200.10">
    <property type="entry name" value="ACP-like"/>
    <property type="match status" value="1"/>
</dbReference>
<gene>
    <name evidence="5" type="ORF">RND15_33355</name>
</gene>
<dbReference type="Proteomes" id="UP001180754">
    <property type="component" value="Unassembled WGS sequence"/>
</dbReference>
<sequence>MTGPWAPLSQQQRAVWAAQQLNQSSDLYNVPVAFRLNGPISQAALEESVRQVMERHPLLRVSMGESEDGVPRQQVCGLPAEVLSVHDVPTEELDERIAEAARAPFGPDAERRLRAHLFRTAPCEAVLLLVFDHVAVDAASIPLITQDLARGYSAGPQGAGRLGRPTSTAEYFDYIAEQQERFASPAGHQQAEFWGKYLDGMNGIAAPVRNPGLSQAGLLRTSAVPVELPGDLLAAGERLRVTPFSLLLSALSVTLQHFLRSEDVAIAYPAVDWRRGEYGQTVGLFTDMLLFRCLPQEELSLQGYVRAVQDSLFECFDHQEAPLGQLWACMRTLQARGGHSGIPVMLSLNDAPESELRLPDIEVERIPLAPRDGKADLLLSVNMIGSEISGRLDFKTQLYDTDTARRMARAFHEVLTRILAGWDGPVRAVELAPEEDRSQVLDTWNARVTSEPDQLVPAMFARQVKRSPQAIALIEQGREITYRELDETTRNLAARIARLGLRPGSPVALCLPRSARFVAAALAVMRCGLAFLPVDLEQPARRRAFVVSEAGAAAAVVQGATGDHGLPGTLPLVDTATDTDAESVGPGLAFDDVPVSGGDPAYLITTSGSTGLPKAVAVPHRALANNLNWKRRDFGFHGQDRFYFKTPPVFDASLWEYLAPLTVGALAVVAPPSAHRDPAYLLREMRQHAVSVVQFVPTLLKAVLAEDGLGECAALRRVFSGGEQLEQWVVDAVHRACGARTVNLYGPTEAGIEATFHEASPATDMVTGTVPIGRPIPGAQAYVLGPGGQVLPPGFAGELYLGGLPLALGYANRDQLTRERFIPHPFVDGAGARLYRTGDLARFREDGVLEFLGREDAQVKVRGLRVELDGVRSLVLQHPGVNDAVVTISTERDDSLLVHFVSSGDIGSDELRAHLADRLPAELMPTHLLRLAELPVTATGKVDTRALPRPQEGQDVSAHATPRTALEQRLAGLWAEVLGVGGERVPRDASLFELGGTSLTLIRLHRLLRQRISADIPITDLFKYPTVAAVARSLSRRSEDDKGRV</sequence>
<organism evidence="5 6">
    <name type="scientific">Streptomyces lonegramiae</name>
    <dbReference type="NCBI Taxonomy" id="3075524"/>
    <lineage>
        <taxon>Bacteria</taxon>
        <taxon>Bacillati</taxon>
        <taxon>Actinomycetota</taxon>
        <taxon>Actinomycetes</taxon>
        <taxon>Kitasatosporales</taxon>
        <taxon>Streptomycetaceae</taxon>
        <taxon>Streptomyces</taxon>
    </lineage>
</organism>
<comment type="caution">
    <text evidence="5">The sequence shown here is derived from an EMBL/GenBank/DDBJ whole genome shotgun (WGS) entry which is preliminary data.</text>
</comment>
<dbReference type="Pfam" id="PF00501">
    <property type="entry name" value="AMP-binding"/>
    <property type="match status" value="1"/>
</dbReference>
<dbReference type="CDD" id="cd05930">
    <property type="entry name" value="A_NRPS"/>
    <property type="match status" value="1"/>
</dbReference>
<dbReference type="Gene3D" id="3.30.559.30">
    <property type="entry name" value="Nonribosomal peptide synthetase, condensation domain"/>
    <property type="match status" value="1"/>
</dbReference>
<proteinExistence type="predicted"/>
<name>A0ABU2XNP0_9ACTN</name>
<dbReference type="InterPro" id="IPR009081">
    <property type="entry name" value="PP-bd_ACP"/>
</dbReference>
<dbReference type="InterPro" id="IPR020806">
    <property type="entry name" value="PKS_PP-bd"/>
</dbReference>
<dbReference type="SUPFAM" id="SSF56801">
    <property type="entry name" value="Acetyl-CoA synthetase-like"/>
    <property type="match status" value="1"/>
</dbReference>
<dbReference type="Gene3D" id="3.40.50.12780">
    <property type="entry name" value="N-terminal domain of ligase-like"/>
    <property type="match status" value="1"/>
</dbReference>
<dbReference type="Gene3D" id="3.30.559.10">
    <property type="entry name" value="Chloramphenicol acetyltransferase-like domain"/>
    <property type="match status" value="1"/>
</dbReference>
<dbReference type="SUPFAM" id="SSF52777">
    <property type="entry name" value="CoA-dependent acyltransferases"/>
    <property type="match status" value="2"/>
</dbReference>
<dbReference type="InterPro" id="IPR000873">
    <property type="entry name" value="AMP-dep_synth/lig_dom"/>
</dbReference>
<keyword evidence="3" id="KW-0597">Phosphoprotein</keyword>
<dbReference type="PROSITE" id="PS00455">
    <property type="entry name" value="AMP_BINDING"/>
    <property type="match status" value="1"/>
</dbReference>
<evidence type="ECO:0000313" key="5">
    <source>
        <dbReference type="EMBL" id="MDT0547553.1"/>
    </source>
</evidence>
<keyword evidence="2" id="KW-0596">Phosphopantetheine</keyword>
<dbReference type="Pfam" id="PF00668">
    <property type="entry name" value="Condensation"/>
    <property type="match status" value="1"/>
</dbReference>